<dbReference type="SUPFAM" id="SSF53335">
    <property type="entry name" value="S-adenosyl-L-methionine-dependent methyltransferases"/>
    <property type="match status" value="1"/>
</dbReference>
<dbReference type="InterPro" id="IPR029063">
    <property type="entry name" value="SAM-dependent_MTases_sf"/>
</dbReference>
<evidence type="ECO:0000313" key="8">
    <source>
        <dbReference type="EMBL" id="PJM72524.1"/>
    </source>
</evidence>
<comment type="caution">
    <text evidence="8">The sequence shown here is derived from an EMBL/GenBank/DDBJ whole genome shotgun (WGS) entry which is preliminary data.</text>
</comment>
<dbReference type="PROSITE" id="PS00095">
    <property type="entry name" value="C5_MTASE_2"/>
    <property type="match status" value="1"/>
</dbReference>
<comment type="similarity">
    <text evidence="5 6">Belongs to the class I-like SAM-binding methyltransferase superfamily. C5-methyltransferase family.</text>
</comment>
<dbReference type="EMBL" id="PEBI01000005">
    <property type="protein sequence ID" value="PJM72524.1"/>
    <property type="molecule type" value="Genomic_DNA"/>
</dbReference>
<dbReference type="PROSITE" id="PS51679">
    <property type="entry name" value="SAM_MT_C5"/>
    <property type="match status" value="1"/>
</dbReference>
<dbReference type="EC" id="2.1.1.37" evidence="7"/>
<dbReference type="NCBIfam" id="TIGR00675">
    <property type="entry name" value="dcm"/>
    <property type="match status" value="1"/>
</dbReference>
<dbReference type="InterPro" id="IPR018117">
    <property type="entry name" value="C5_DNA_meth_AS"/>
</dbReference>
<dbReference type="PRINTS" id="PR00105">
    <property type="entry name" value="C5METTRFRASE"/>
</dbReference>
<dbReference type="Pfam" id="PF00145">
    <property type="entry name" value="DNA_methylase"/>
    <property type="match status" value="1"/>
</dbReference>
<evidence type="ECO:0000256" key="1">
    <source>
        <dbReference type="ARBA" id="ARBA00022603"/>
    </source>
</evidence>
<evidence type="ECO:0000313" key="9">
    <source>
        <dbReference type="Proteomes" id="UP000229095"/>
    </source>
</evidence>
<dbReference type="Proteomes" id="UP000229095">
    <property type="component" value="Unassembled WGS sequence"/>
</dbReference>
<dbReference type="InterPro" id="IPR001525">
    <property type="entry name" value="C5_MeTfrase"/>
</dbReference>
<evidence type="ECO:0000256" key="4">
    <source>
        <dbReference type="ARBA" id="ARBA00022747"/>
    </source>
</evidence>
<dbReference type="GO" id="GO:0044027">
    <property type="term" value="P:negative regulation of gene expression via chromosomal CpG island methylation"/>
    <property type="evidence" value="ECO:0007669"/>
    <property type="project" value="TreeGrafter"/>
</dbReference>
<proteinExistence type="inferred from homology"/>
<reference evidence="8 9" key="1">
    <citation type="submission" date="2017-10" db="EMBL/GenBank/DDBJ databases">
        <title>Draft genome sequences of strains TRE 1, TRE 9, TRE H and TRI 7, isolated from tamarins, belonging to four potential novel Bifidobacterium species.</title>
        <authorList>
            <person name="Mattarelli P."/>
            <person name="Modesto M."/>
            <person name="Puglisi E."/>
            <person name="Morelli L."/>
            <person name="Spezio C."/>
            <person name="Bonetti A."/>
            <person name="Sandri C."/>
        </authorList>
    </citation>
    <scope>NUCLEOTIDE SEQUENCE [LARGE SCALE GENOMIC DNA]</scope>
    <source>
        <strain evidence="9">TRE1</strain>
    </source>
</reference>
<sequence>MAGREGKICILDLFCGAGGLSEGFHQASERYCVVAAVEMDQSAAASYEASFGKGIVHAVPIQEWLVESDVPQNIDVVIGGPPCQGFSTLGKRDQEDKRNMLWQQYAETINRTKPRYFVMENVPAFLKSKQYEALLASTGKNGILSDYLLTVKILNAADYGVPQLRKRAVVIGYRRDCDNPGFPVPTNDGKPLTVRDALSHVQSHVTQIELPSGRFFEFNGKSYPGAFAPHELHLTRRYSDLSLARFSFIPVGGNRFDIPERLLAPCWKGYTKGATDVMGRLRWDAPSVTIRTEFFKPEKGRYLHPDEDRALTLYEASLLQGFPESHRFVGSKVSIARQIGNAVPIPLGKAIAQRILRNIERAERHG</sequence>
<gene>
    <name evidence="8" type="ORF">CS006_10140</name>
</gene>
<comment type="catalytic activity">
    <reaction evidence="7">
        <text>a 2'-deoxycytidine in DNA + S-adenosyl-L-methionine = a 5-methyl-2'-deoxycytidine in DNA + S-adenosyl-L-homocysteine + H(+)</text>
        <dbReference type="Rhea" id="RHEA:13681"/>
        <dbReference type="Rhea" id="RHEA-COMP:11369"/>
        <dbReference type="Rhea" id="RHEA-COMP:11370"/>
        <dbReference type="ChEBI" id="CHEBI:15378"/>
        <dbReference type="ChEBI" id="CHEBI:57856"/>
        <dbReference type="ChEBI" id="CHEBI:59789"/>
        <dbReference type="ChEBI" id="CHEBI:85452"/>
        <dbReference type="ChEBI" id="CHEBI:85454"/>
        <dbReference type="EC" id="2.1.1.37"/>
    </reaction>
</comment>
<keyword evidence="9" id="KW-1185">Reference proteome</keyword>
<evidence type="ECO:0000256" key="5">
    <source>
        <dbReference type="PROSITE-ProRule" id="PRU01016"/>
    </source>
</evidence>
<keyword evidence="1 5" id="KW-0489">Methyltransferase</keyword>
<accession>A0A2M9H6U0</accession>
<dbReference type="PANTHER" id="PTHR10629:SF52">
    <property type="entry name" value="DNA (CYTOSINE-5)-METHYLTRANSFERASE 1"/>
    <property type="match status" value="1"/>
</dbReference>
<organism evidence="8 9">
    <name type="scientific">Bifidobacterium primatium</name>
    <dbReference type="NCBI Taxonomy" id="2045438"/>
    <lineage>
        <taxon>Bacteria</taxon>
        <taxon>Bacillati</taxon>
        <taxon>Actinomycetota</taxon>
        <taxon>Actinomycetes</taxon>
        <taxon>Bifidobacteriales</taxon>
        <taxon>Bifidobacteriaceae</taxon>
        <taxon>Bifidobacterium</taxon>
    </lineage>
</organism>
<protein>
    <recommendedName>
        <fullName evidence="7">Cytosine-specific methyltransferase</fullName>
        <ecNumber evidence="7">2.1.1.37</ecNumber>
    </recommendedName>
</protein>
<feature type="active site" evidence="5">
    <location>
        <position position="83"/>
    </location>
</feature>
<dbReference type="GO" id="GO:0009307">
    <property type="term" value="P:DNA restriction-modification system"/>
    <property type="evidence" value="ECO:0007669"/>
    <property type="project" value="UniProtKB-KW"/>
</dbReference>
<dbReference type="PROSITE" id="PS00094">
    <property type="entry name" value="C5_MTASE_1"/>
    <property type="match status" value="1"/>
</dbReference>
<evidence type="ECO:0000256" key="2">
    <source>
        <dbReference type="ARBA" id="ARBA00022679"/>
    </source>
</evidence>
<name>A0A2M9H6U0_9BIFI</name>
<dbReference type="InterPro" id="IPR050390">
    <property type="entry name" value="C5-Methyltransferase"/>
</dbReference>
<dbReference type="PANTHER" id="PTHR10629">
    <property type="entry name" value="CYTOSINE-SPECIFIC METHYLTRANSFERASE"/>
    <property type="match status" value="1"/>
</dbReference>
<evidence type="ECO:0000256" key="7">
    <source>
        <dbReference type="RuleBase" id="RU000417"/>
    </source>
</evidence>
<dbReference type="Gene3D" id="3.40.50.150">
    <property type="entry name" value="Vaccinia Virus protein VP39"/>
    <property type="match status" value="1"/>
</dbReference>
<dbReference type="InterPro" id="IPR031303">
    <property type="entry name" value="C5_meth_CS"/>
</dbReference>
<dbReference type="OrthoDB" id="9813719at2"/>
<dbReference type="GO" id="GO:0032259">
    <property type="term" value="P:methylation"/>
    <property type="evidence" value="ECO:0007669"/>
    <property type="project" value="UniProtKB-KW"/>
</dbReference>
<dbReference type="Gene3D" id="3.90.120.10">
    <property type="entry name" value="DNA Methylase, subunit A, domain 2"/>
    <property type="match status" value="1"/>
</dbReference>
<dbReference type="GO" id="GO:0003886">
    <property type="term" value="F:DNA (cytosine-5-)-methyltransferase activity"/>
    <property type="evidence" value="ECO:0007669"/>
    <property type="project" value="UniProtKB-EC"/>
</dbReference>
<keyword evidence="2 5" id="KW-0808">Transferase</keyword>
<dbReference type="AlphaFoldDB" id="A0A2M9H6U0"/>
<keyword evidence="4" id="KW-0680">Restriction system</keyword>
<keyword evidence="3 5" id="KW-0949">S-adenosyl-L-methionine</keyword>
<evidence type="ECO:0000256" key="6">
    <source>
        <dbReference type="RuleBase" id="RU000416"/>
    </source>
</evidence>
<dbReference type="REBASE" id="245773">
    <property type="entry name" value="M.BspTRE1ORF10140P"/>
</dbReference>
<dbReference type="GO" id="GO:0003677">
    <property type="term" value="F:DNA binding"/>
    <property type="evidence" value="ECO:0007669"/>
    <property type="project" value="TreeGrafter"/>
</dbReference>
<evidence type="ECO:0000256" key="3">
    <source>
        <dbReference type="ARBA" id="ARBA00022691"/>
    </source>
</evidence>